<accession>A0A7C5DCC9</accession>
<feature type="short sequence motif" description="GXSXG" evidence="4">
    <location>
        <begin position="44"/>
        <end position="48"/>
    </location>
</feature>
<dbReference type="AlphaFoldDB" id="A0A7C5DCC9"/>
<comment type="caution">
    <text evidence="4">Lacks conserved residue(s) required for the propagation of feature annotation.</text>
</comment>
<dbReference type="InterPro" id="IPR016035">
    <property type="entry name" value="Acyl_Trfase/lysoPLipase"/>
</dbReference>
<evidence type="ECO:0000256" key="4">
    <source>
        <dbReference type="PROSITE-ProRule" id="PRU01161"/>
    </source>
</evidence>
<dbReference type="InterPro" id="IPR050301">
    <property type="entry name" value="NTE"/>
</dbReference>
<reference evidence="6" key="1">
    <citation type="journal article" date="2020" name="mSystems">
        <title>Genome- and Community-Level Interaction Insights into Carbon Utilization and Element Cycling Functions of Hydrothermarchaeota in Hydrothermal Sediment.</title>
        <authorList>
            <person name="Zhou Z."/>
            <person name="Liu Y."/>
            <person name="Xu W."/>
            <person name="Pan J."/>
            <person name="Luo Z.H."/>
            <person name="Li M."/>
        </authorList>
    </citation>
    <scope>NUCLEOTIDE SEQUENCE [LARGE SCALE GENOMIC DNA]</scope>
    <source>
        <strain evidence="6">HyVt-628</strain>
    </source>
</reference>
<sequence>MDKANSKTNHTGVAFGGGAVLGAAHVGVLKAMHETGFRADCVSGTSIGSFVAALHAFGKSWQQIEGIAMDLDWFDLSGLAISNYGLLSNRKFGRLVLKLLGRKRIEDAPIPLAIVATDICTGDKVVMRKGSVATAVMASSSIPGIFNPVKLKKMLLVDGVLTENVPVSPLKEMGADRTICVDLLGRHTFRKPEHLAMLLMNAFYSAMRTMSEIQMEDADLVIRPDLSDFSLVDIDAVPEIFEAGYREALPLLEAWREQSR</sequence>
<evidence type="ECO:0000256" key="1">
    <source>
        <dbReference type="ARBA" id="ARBA00022801"/>
    </source>
</evidence>
<dbReference type="InterPro" id="IPR002641">
    <property type="entry name" value="PNPLA_dom"/>
</dbReference>
<gene>
    <name evidence="6" type="ORF">ENL01_04085</name>
</gene>
<dbReference type="PANTHER" id="PTHR14226:SF29">
    <property type="entry name" value="NEUROPATHY TARGET ESTERASE SWS"/>
    <property type="match status" value="1"/>
</dbReference>
<feature type="active site" description="Proton acceptor" evidence="4">
    <location>
        <position position="158"/>
    </location>
</feature>
<dbReference type="EMBL" id="DRSK01000230">
    <property type="protein sequence ID" value="HHE08045.1"/>
    <property type="molecule type" value="Genomic_DNA"/>
</dbReference>
<evidence type="ECO:0000259" key="5">
    <source>
        <dbReference type="PROSITE" id="PS51635"/>
    </source>
</evidence>
<feature type="domain" description="PNPLA" evidence="5">
    <location>
        <begin position="13"/>
        <end position="171"/>
    </location>
</feature>
<name>A0A7C5DCC9_9CHLB</name>
<evidence type="ECO:0000256" key="3">
    <source>
        <dbReference type="ARBA" id="ARBA00023098"/>
    </source>
</evidence>
<evidence type="ECO:0000313" key="6">
    <source>
        <dbReference type="EMBL" id="HHE08045.1"/>
    </source>
</evidence>
<organism evidence="6">
    <name type="scientific">Chlorobaculum parvum</name>
    <dbReference type="NCBI Taxonomy" id="274539"/>
    <lineage>
        <taxon>Bacteria</taxon>
        <taxon>Pseudomonadati</taxon>
        <taxon>Chlorobiota</taxon>
        <taxon>Chlorobiia</taxon>
        <taxon>Chlorobiales</taxon>
        <taxon>Chlorobiaceae</taxon>
        <taxon>Chlorobaculum</taxon>
    </lineage>
</organism>
<keyword evidence="3 4" id="KW-0443">Lipid metabolism</keyword>
<dbReference type="CDD" id="cd07205">
    <property type="entry name" value="Pat_PNPLA6_PNPLA7_NTE1_like"/>
    <property type="match status" value="1"/>
</dbReference>
<dbReference type="Pfam" id="PF01734">
    <property type="entry name" value="Patatin"/>
    <property type="match status" value="1"/>
</dbReference>
<dbReference type="SUPFAM" id="SSF52151">
    <property type="entry name" value="FabD/lysophospholipase-like"/>
    <property type="match status" value="1"/>
</dbReference>
<dbReference type="Proteomes" id="UP000886059">
    <property type="component" value="Unassembled WGS sequence"/>
</dbReference>
<proteinExistence type="predicted"/>
<comment type="caution">
    <text evidence="6">The sequence shown here is derived from an EMBL/GenBank/DDBJ whole genome shotgun (WGS) entry which is preliminary data.</text>
</comment>
<dbReference type="GO" id="GO:0016042">
    <property type="term" value="P:lipid catabolic process"/>
    <property type="evidence" value="ECO:0007669"/>
    <property type="project" value="UniProtKB-UniRule"/>
</dbReference>
<evidence type="ECO:0000256" key="2">
    <source>
        <dbReference type="ARBA" id="ARBA00022963"/>
    </source>
</evidence>
<dbReference type="Gene3D" id="3.40.1090.10">
    <property type="entry name" value="Cytosolic phospholipase A2 catalytic domain"/>
    <property type="match status" value="2"/>
</dbReference>
<dbReference type="PANTHER" id="PTHR14226">
    <property type="entry name" value="NEUROPATHY TARGET ESTERASE/SWISS CHEESE D.MELANOGASTER"/>
    <property type="match status" value="1"/>
</dbReference>
<dbReference type="PROSITE" id="PS51635">
    <property type="entry name" value="PNPLA"/>
    <property type="match status" value="1"/>
</dbReference>
<keyword evidence="1 4" id="KW-0378">Hydrolase</keyword>
<feature type="active site" description="Nucleophile" evidence="4">
    <location>
        <position position="46"/>
    </location>
</feature>
<protein>
    <submittedName>
        <fullName evidence="6">Patatin</fullName>
    </submittedName>
</protein>
<dbReference type="GO" id="GO:0016787">
    <property type="term" value="F:hydrolase activity"/>
    <property type="evidence" value="ECO:0007669"/>
    <property type="project" value="UniProtKB-UniRule"/>
</dbReference>
<keyword evidence="2 4" id="KW-0442">Lipid degradation</keyword>